<keyword evidence="7" id="KW-0255">Endonuclease</keyword>
<reference evidence="7" key="1">
    <citation type="submission" date="2020-07" db="EMBL/GenBank/DDBJ databases">
        <title>Multicomponent nature underlies the extraordinary mechanical properties of spider dragline silk.</title>
        <authorList>
            <person name="Kono N."/>
            <person name="Nakamura H."/>
            <person name="Mori M."/>
            <person name="Yoshida Y."/>
            <person name="Ohtoshi R."/>
            <person name="Malay A.D."/>
            <person name="Moran D.A.P."/>
            <person name="Tomita M."/>
            <person name="Numata K."/>
            <person name="Arakawa K."/>
        </authorList>
    </citation>
    <scope>NUCLEOTIDE SEQUENCE</scope>
</reference>
<dbReference type="AlphaFoldDB" id="A0A8X6KFV1"/>
<evidence type="ECO:0000256" key="2">
    <source>
        <dbReference type="ARBA" id="ARBA00022763"/>
    </source>
</evidence>
<feature type="compositionally biased region" description="Basic and acidic residues" evidence="5">
    <location>
        <begin position="319"/>
        <end position="344"/>
    </location>
</feature>
<feature type="region of interest" description="Disordered" evidence="5">
    <location>
        <begin position="439"/>
        <end position="629"/>
    </location>
</feature>
<proteinExistence type="predicted"/>
<feature type="compositionally biased region" description="Polar residues" evidence="5">
    <location>
        <begin position="517"/>
        <end position="533"/>
    </location>
</feature>
<comment type="caution">
    <text evidence="7">The sequence shown here is derived from an EMBL/GenBank/DDBJ whole genome shotgun (WGS) entry which is preliminary data.</text>
</comment>
<sequence>MYMIPDLRAKRTRTRGQHADLEAVGESAGLSPVETEGPLFRLLRRQNAERFKEFDNFLLNKFQSYAYLFTKMRPEQIDVSIKNLLKQVYAAHTTRTKSLEDEIQELKNKLFEITRKLEEQESDCKRCAELEEAFTTCKSALQEQTKWFENIGQKFSVFNNSDKTSSTKTSKLHNDIAQVHCEISSGVKSSNQTSEKPTISKQAFLQNLMSLNPSDLQDSLNLYTVPFPDNFAQDCSSLNPDSMILAPDTADVIEDPVIKSHKTNQEVSKLSEQLHVAEVKLKDNIESNRLSKKRACAESSGSQKSPKKRTSKSSENYSSDEKKIKEKNTGHKESERTVKEEKSISEITSAKQITGHTAVLHSNNIKKRVALDVEIGKDTSEGFSGEIPCITIEKSCQAKHEATIGKDSMYQVSPSLIPLNTKSDKGLFQNQLMVTEDINDFESPGGNKKQQESEQAWTSCDKRKLKKGPNVKTIKGTSKFKMTLDSLPPNYKKPNYRQTKLSKSIFQPKSSSEDGAPSTSSKKILNDCSNDPSSRSKKISPVRNNNKTCTVDFDATCIPDNYEVSSEKSAPQEPSDEDLEEILLIQDDSSNESSGHSSNESSVSTVKVKPNEGSKENNRKAEFEDFPSHKKQVINENISSFDRLPKKEEPNYKYKEATVRKKSERKQLNAFDCRECEKYYDDLGLSEEEKKKRMKNCSRHRSKFAPPATPEHFWELDFPDTQECKKRGYLNETQKVTLKTHRRRPL</sequence>
<dbReference type="Proteomes" id="UP000887116">
    <property type="component" value="Unassembled WGS sequence"/>
</dbReference>
<keyword evidence="8" id="KW-1185">Reference proteome</keyword>
<dbReference type="GO" id="GO:0004519">
    <property type="term" value="F:endonuclease activity"/>
    <property type="evidence" value="ECO:0007669"/>
    <property type="project" value="UniProtKB-KW"/>
</dbReference>
<dbReference type="OrthoDB" id="5801062at2759"/>
<feature type="domain" description="DNA endonuclease activator Ctp1 C-terminal" evidence="6">
    <location>
        <begin position="687"/>
        <end position="723"/>
    </location>
</feature>
<comment type="subcellular location">
    <subcellularLocation>
        <location evidence="1">Nucleus</location>
    </subcellularLocation>
</comment>
<keyword evidence="2" id="KW-0227">DNA damage</keyword>
<dbReference type="Pfam" id="PF08573">
    <property type="entry name" value="SAE2"/>
    <property type="match status" value="1"/>
</dbReference>
<evidence type="ECO:0000256" key="1">
    <source>
        <dbReference type="ARBA" id="ARBA00004123"/>
    </source>
</evidence>
<organism evidence="7 8">
    <name type="scientific">Trichonephila clavata</name>
    <name type="common">Joro spider</name>
    <name type="synonym">Nephila clavata</name>
    <dbReference type="NCBI Taxonomy" id="2740835"/>
    <lineage>
        <taxon>Eukaryota</taxon>
        <taxon>Metazoa</taxon>
        <taxon>Ecdysozoa</taxon>
        <taxon>Arthropoda</taxon>
        <taxon>Chelicerata</taxon>
        <taxon>Arachnida</taxon>
        <taxon>Araneae</taxon>
        <taxon>Araneomorphae</taxon>
        <taxon>Entelegynae</taxon>
        <taxon>Araneoidea</taxon>
        <taxon>Nephilidae</taxon>
        <taxon>Trichonephila</taxon>
    </lineage>
</organism>
<keyword evidence="3" id="KW-0539">Nucleus</keyword>
<evidence type="ECO:0000313" key="8">
    <source>
        <dbReference type="Proteomes" id="UP000887116"/>
    </source>
</evidence>
<protein>
    <submittedName>
        <fullName evidence="7">DNA endonuclease RBBP8</fullName>
    </submittedName>
</protein>
<dbReference type="GO" id="GO:0003684">
    <property type="term" value="F:damaged DNA binding"/>
    <property type="evidence" value="ECO:0007669"/>
    <property type="project" value="TreeGrafter"/>
</dbReference>
<dbReference type="GO" id="GO:0005634">
    <property type="term" value="C:nucleus"/>
    <property type="evidence" value="ECO:0007669"/>
    <property type="project" value="UniProtKB-SubCell"/>
</dbReference>
<dbReference type="GO" id="GO:0010792">
    <property type="term" value="P:DNA double-strand break processing involved in repair via single-strand annealing"/>
    <property type="evidence" value="ECO:0007669"/>
    <property type="project" value="TreeGrafter"/>
</dbReference>
<evidence type="ECO:0000256" key="3">
    <source>
        <dbReference type="ARBA" id="ARBA00023242"/>
    </source>
</evidence>
<dbReference type="EMBL" id="BMAO01001234">
    <property type="protein sequence ID" value="GFQ71821.1"/>
    <property type="molecule type" value="Genomic_DNA"/>
</dbReference>
<feature type="coiled-coil region" evidence="4">
    <location>
        <begin position="89"/>
        <end position="123"/>
    </location>
</feature>
<dbReference type="PANTHER" id="PTHR15107">
    <property type="entry name" value="RETINOBLASTOMA BINDING PROTEIN 8"/>
    <property type="match status" value="1"/>
</dbReference>
<accession>A0A8X6KFV1</accession>
<gene>
    <name evidence="7" type="primary">rbbp8</name>
    <name evidence="7" type="ORF">TNCT_270711</name>
</gene>
<keyword evidence="7" id="KW-0378">Hydrolase</keyword>
<evidence type="ECO:0000256" key="5">
    <source>
        <dbReference type="SAM" id="MobiDB-lite"/>
    </source>
</evidence>
<feature type="compositionally biased region" description="Basic and acidic residues" evidence="5">
    <location>
        <begin position="609"/>
        <end position="628"/>
    </location>
</feature>
<evidence type="ECO:0000259" key="6">
    <source>
        <dbReference type="Pfam" id="PF08573"/>
    </source>
</evidence>
<feature type="compositionally biased region" description="Low complexity" evidence="5">
    <location>
        <begin position="591"/>
        <end position="604"/>
    </location>
</feature>
<dbReference type="InterPro" id="IPR013882">
    <property type="entry name" value="Ctp1_C"/>
</dbReference>
<evidence type="ECO:0000313" key="7">
    <source>
        <dbReference type="EMBL" id="GFQ71821.1"/>
    </source>
</evidence>
<feature type="compositionally biased region" description="Polar residues" evidence="5">
    <location>
        <begin position="496"/>
        <end position="510"/>
    </location>
</feature>
<keyword evidence="4" id="KW-0175">Coiled coil</keyword>
<dbReference type="PANTHER" id="PTHR15107:SF0">
    <property type="entry name" value="DNA ENDONUCLEASE ACTIVATOR CTP1 C-TERMINAL DOMAIN-CONTAINING PROTEIN"/>
    <property type="match status" value="1"/>
</dbReference>
<name>A0A8X6KFV1_TRICU</name>
<evidence type="ECO:0000256" key="4">
    <source>
        <dbReference type="SAM" id="Coils"/>
    </source>
</evidence>
<feature type="region of interest" description="Disordered" evidence="5">
    <location>
        <begin position="290"/>
        <end position="344"/>
    </location>
</feature>
<dbReference type="InterPro" id="IPR033316">
    <property type="entry name" value="RBBP8-like"/>
</dbReference>
<keyword evidence="7" id="KW-0540">Nuclease</keyword>